<dbReference type="EMBL" id="AP018495">
    <property type="protein sequence ID" value="BBI30439.1"/>
    <property type="molecule type" value="Genomic_DNA"/>
</dbReference>
<evidence type="ECO:0000313" key="2">
    <source>
        <dbReference type="Proteomes" id="UP001161669"/>
    </source>
</evidence>
<protein>
    <submittedName>
        <fullName evidence="1">Uncharacterized protein</fullName>
    </submittedName>
</protein>
<sequence>MNTDAELAAANALVELNLQAKKRNPTTLIALHRVPGTADSLYTIFNSRNGDRYLSAHELCRILGMNRTTIYYWFRVSGASERQVKHKKISASARTIFGGRSTYAFYSVRDVVLTLARISGSRQSRDEDRHQRLVRLLEYLKTLT</sequence>
<organism evidence="1 2">
    <name type="scientific">Acanthamoeba castellanii medusavirus J1</name>
    <dbReference type="NCBI Taxonomy" id="3114988"/>
    <lineage>
        <taxon>Viruses</taxon>
        <taxon>Varidnaviria</taxon>
        <taxon>Bamfordvirae</taxon>
        <taxon>Nucleocytoviricota</taxon>
        <taxon>Megaviricetes</taxon>
        <taxon>Mamonoviridae</taxon>
        <taxon>Medusavirus</taxon>
        <taxon>Medusavirus medusae</taxon>
    </lineage>
</organism>
<proteinExistence type="predicted"/>
<name>A0A3T1CXB9_9VIRU</name>
<keyword evidence="2" id="KW-1185">Reference proteome</keyword>
<dbReference type="KEGG" id="vg:80540791"/>
<reference evidence="2" key="1">
    <citation type="journal article" date="2019" name="J. Virol.">
        <title>Medusavirus, a novel large DNA virus discovered from hot spring water.</title>
        <authorList>
            <person name="Yoshikawa G."/>
            <person name="Blanc-Mathieu R."/>
            <person name="Song C."/>
            <person name="Kayama Y."/>
            <person name="Mochizuki T."/>
            <person name="Murata K."/>
            <person name="Ogata H."/>
            <person name="Takemura M."/>
        </authorList>
    </citation>
    <scope>NUCLEOTIDE SEQUENCE [LARGE SCALE GENOMIC DNA]</scope>
</reference>
<accession>A0A3T1CXB9</accession>
<dbReference type="Proteomes" id="UP001161669">
    <property type="component" value="Segment"/>
</dbReference>
<evidence type="ECO:0000313" key="1">
    <source>
        <dbReference type="EMBL" id="BBI30439.1"/>
    </source>
</evidence>